<proteinExistence type="predicted"/>
<dbReference type="EMBL" id="BJOV01000001">
    <property type="protein sequence ID" value="GED99823.1"/>
    <property type="molecule type" value="Genomic_DNA"/>
</dbReference>
<evidence type="ECO:0000259" key="1">
    <source>
        <dbReference type="Pfam" id="PF07969"/>
    </source>
</evidence>
<evidence type="ECO:0000313" key="3">
    <source>
        <dbReference type="Proteomes" id="UP000444960"/>
    </source>
</evidence>
<name>A0A7I9V3T3_9ACTN</name>
<dbReference type="Pfam" id="PF07969">
    <property type="entry name" value="Amidohydro_3"/>
    <property type="match status" value="1"/>
</dbReference>
<dbReference type="Gene3D" id="2.30.40.10">
    <property type="entry name" value="Urease, subunit C, domain 1"/>
    <property type="match status" value="1"/>
</dbReference>
<dbReference type="InterPro" id="IPR011059">
    <property type="entry name" value="Metal-dep_hydrolase_composite"/>
</dbReference>
<sequence length="415" mass="43024">MTNDDALLLTGAHISGSTDRHDVLIIDGVISDVAPAGRFPTDSQRSPQRVDLSGHVLMPAAAEPHAHLDKAFLADRAANLTGDLGGAIEALISVYPTLSADDVADRARRAVDIAVARGFTAIRTHADVDPLVGVTGVGELVKLGRSRSDVDLTVVALVSAPVTGDEGAQRRRLLDEAIEAGAHAVGGAPALDVDPHGAVRILAERAADAGLPIDLHLDETLDAGSRTLETFMGEVERLGLGGRATASHCVSLGRRDLAEVVDVARRLADVGIAVVTLPQTNLGLQAREHPTLTPRGLPPLRPLLDAGVAVAGGSDNWRDMFNPLGRIDPLETAALLVAAGHLLPDEAVHAVTGAARDAIGAPVIDRVEVGAPAELLAVRAGSVVEAIASGTEARTVIHRGRVVARTDVTTHRPTL</sequence>
<dbReference type="Gene3D" id="3.20.20.140">
    <property type="entry name" value="Metal-dependent hydrolases"/>
    <property type="match status" value="1"/>
</dbReference>
<dbReference type="SUPFAM" id="SSF51338">
    <property type="entry name" value="Composite domain of metallo-dependent hydrolases"/>
    <property type="match status" value="1"/>
</dbReference>
<dbReference type="Proteomes" id="UP000444960">
    <property type="component" value="Unassembled WGS sequence"/>
</dbReference>
<evidence type="ECO:0000313" key="2">
    <source>
        <dbReference type="EMBL" id="GED99823.1"/>
    </source>
</evidence>
<dbReference type="AlphaFoldDB" id="A0A7I9V3T3"/>
<accession>A0A7I9V3T3</accession>
<dbReference type="InterPro" id="IPR013108">
    <property type="entry name" value="Amidohydro_3"/>
</dbReference>
<dbReference type="SUPFAM" id="SSF51556">
    <property type="entry name" value="Metallo-dependent hydrolases"/>
    <property type="match status" value="1"/>
</dbReference>
<dbReference type="InterPro" id="IPR052349">
    <property type="entry name" value="Metallo-hydrolase_Enzymes"/>
</dbReference>
<gene>
    <name evidence="2" type="primary">codA</name>
    <name evidence="2" type="ORF">nbrc107696_02700</name>
</gene>
<dbReference type="InterPro" id="IPR032466">
    <property type="entry name" value="Metal_Hydrolase"/>
</dbReference>
<reference evidence="3" key="1">
    <citation type="submission" date="2019-06" db="EMBL/GenBank/DDBJ databases">
        <title>Gordonia isolated from sludge of a wastewater treatment plant.</title>
        <authorList>
            <person name="Tamura T."/>
            <person name="Aoyama K."/>
            <person name="Kang Y."/>
            <person name="Saito S."/>
            <person name="Akiyama N."/>
            <person name="Yazawa K."/>
            <person name="Gonoi T."/>
            <person name="Mikami Y."/>
        </authorList>
    </citation>
    <scope>NUCLEOTIDE SEQUENCE [LARGE SCALE GENOMIC DNA]</scope>
    <source>
        <strain evidence="3">NBRC 107696</strain>
    </source>
</reference>
<dbReference type="PANTHER" id="PTHR32027">
    <property type="entry name" value="CYTOSINE DEAMINASE"/>
    <property type="match status" value="1"/>
</dbReference>
<feature type="domain" description="Amidohydrolase 3" evidence="1">
    <location>
        <begin position="89"/>
        <end position="404"/>
    </location>
</feature>
<protein>
    <submittedName>
        <fullName evidence="2">Cytosine deaminase</fullName>
    </submittedName>
</protein>
<dbReference type="PANTHER" id="PTHR32027:SF9">
    <property type="entry name" value="BLL3847 PROTEIN"/>
    <property type="match status" value="1"/>
</dbReference>
<organism evidence="2 3">
    <name type="scientific">Gordonia spumicola</name>
    <dbReference type="NCBI Taxonomy" id="589161"/>
    <lineage>
        <taxon>Bacteria</taxon>
        <taxon>Bacillati</taxon>
        <taxon>Actinomycetota</taxon>
        <taxon>Actinomycetes</taxon>
        <taxon>Mycobacteriales</taxon>
        <taxon>Gordoniaceae</taxon>
        <taxon>Gordonia</taxon>
    </lineage>
</organism>
<dbReference type="GO" id="GO:0016814">
    <property type="term" value="F:hydrolase activity, acting on carbon-nitrogen (but not peptide) bonds, in cyclic amidines"/>
    <property type="evidence" value="ECO:0007669"/>
    <property type="project" value="TreeGrafter"/>
</dbReference>
<dbReference type="OrthoDB" id="3366604at2"/>
<dbReference type="RefSeq" id="WP_161893776.1">
    <property type="nucleotide sequence ID" value="NZ_BJOV01000001.1"/>
</dbReference>
<comment type="caution">
    <text evidence="2">The sequence shown here is derived from an EMBL/GenBank/DDBJ whole genome shotgun (WGS) entry which is preliminary data.</text>
</comment>
<keyword evidence="3" id="KW-1185">Reference proteome</keyword>